<keyword evidence="4 9" id="KW-0479">Metal-binding</keyword>
<keyword evidence="7" id="KW-0460">Magnesium</keyword>
<dbReference type="PROSITE" id="PS51257">
    <property type="entry name" value="PROKAR_LIPOPROTEIN"/>
    <property type="match status" value="1"/>
</dbReference>
<proteinExistence type="inferred from homology"/>
<dbReference type="InterPro" id="IPR044925">
    <property type="entry name" value="His-Me_finger_sf"/>
</dbReference>
<accession>A0A9X1Y7V0</accession>
<dbReference type="EMBL" id="JALPRX010000050">
    <property type="protein sequence ID" value="MCK8785106.1"/>
    <property type="molecule type" value="Genomic_DNA"/>
</dbReference>
<comment type="cofactor">
    <cofactor evidence="1 10">
        <name>Mg(2+)</name>
        <dbReference type="ChEBI" id="CHEBI:18420"/>
    </cofactor>
</comment>
<dbReference type="RefSeq" id="WP_248667229.1">
    <property type="nucleotide sequence ID" value="NZ_JALPRX010000050.1"/>
</dbReference>
<evidence type="ECO:0000256" key="7">
    <source>
        <dbReference type="ARBA" id="ARBA00022842"/>
    </source>
</evidence>
<name>A0A9X1Y7V0_9PROT</name>
<evidence type="ECO:0000256" key="8">
    <source>
        <dbReference type="PIRSR" id="PIRSR640255-1"/>
    </source>
</evidence>
<evidence type="ECO:0000259" key="15">
    <source>
        <dbReference type="SMART" id="SM00892"/>
    </source>
</evidence>
<dbReference type="SUPFAM" id="SSF54060">
    <property type="entry name" value="His-Me finger endonucleases"/>
    <property type="match status" value="1"/>
</dbReference>
<evidence type="ECO:0000256" key="12">
    <source>
        <dbReference type="SAM" id="Phobius"/>
    </source>
</evidence>
<dbReference type="GO" id="GO:0016787">
    <property type="term" value="F:hydrolase activity"/>
    <property type="evidence" value="ECO:0007669"/>
    <property type="project" value="UniProtKB-KW"/>
</dbReference>
<dbReference type="SMART" id="SM00892">
    <property type="entry name" value="Endonuclease_NS"/>
    <property type="match status" value="1"/>
</dbReference>
<dbReference type="Gene3D" id="3.40.570.10">
    <property type="entry name" value="Extracellular Endonuclease, subunit A"/>
    <property type="match status" value="1"/>
</dbReference>
<feature type="compositionally biased region" description="Pro residues" evidence="11">
    <location>
        <begin position="286"/>
        <end position="295"/>
    </location>
</feature>
<feature type="region of interest" description="Disordered" evidence="11">
    <location>
        <begin position="270"/>
        <end position="297"/>
    </location>
</feature>
<dbReference type="Proteomes" id="UP001139516">
    <property type="component" value="Unassembled WGS sequence"/>
</dbReference>
<dbReference type="PANTHER" id="PTHR13966">
    <property type="entry name" value="ENDONUCLEASE RELATED"/>
    <property type="match status" value="1"/>
</dbReference>
<dbReference type="InterPro" id="IPR018524">
    <property type="entry name" value="DNA/RNA_endonuclease_AS"/>
</dbReference>
<comment type="similarity">
    <text evidence="2 10">Belongs to the DNA/RNA non-specific endonuclease family.</text>
</comment>
<feature type="domain" description="DNA/RNA non-specific endonuclease/pyrophosphatase/phosphodiesterase" evidence="15">
    <location>
        <begin position="59"/>
        <end position="248"/>
    </location>
</feature>
<evidence type="ECO:0000313" key="17">
    <source>
        <dbReference type="Proteomes" id="UP001139516"/>
    </source>
</evidence>
<evidence type="ECO:0000256" key="13">
    <source>
        <dbReference type="SAM" id="SignalP"/>
    </source>
</evidence>
<evidence type="ECO:0000256" key="1">
    <source>
        <dbReference type="ARBA" id="ARBA00001946"/>
    </source>
</evidence>
<feature type="domain" description="ENPP1-3/EXOG-like endonuclease/phosphodiesterase" evidence="14">
    <location>
        <begin position="60"/>
        <end position="248"/>
    </location>
</feature>
<dbReference type="Pfam" id="PF01223">
    <property type="entry name" value="Endonuclease_NS"/>
    <property type="match status" value="1"/>
</dbReference>
<evidence type="ECO:0000256" key="11">
    <source>
        <dbReference type="SAM" id="MobiDB-lite"/>
    </source>
</evidence>
<dbReference type="PROSITE" id="PS01070">
    <property type="entry name" value="NUCLEASE_NON_SPEC"/>
    <property type="match status" value="1"/>
</dbReference>
<dbReference type="GO" id="GO:0003676">
    <property type="term" value="F:nucleic acid binding"/>
    <property type="evidence" value="ECO:0007669"/>
    <property type="project" value="InterPro"/>
</dbReference>
<dbReference type="InterPro" id="IPR040255">
    <property type="entry name" value="Non-specific_endonuclease"/>
</dbReference>
<keyword evidence="12" id="KW-0472">Membrane</keyword>
<keyword evidence="12" id="KW-0812">Transmembrane</keyword>
<dbReference type="AlphaFoldDB" id="A0A9X1Y7V0"/>
<dbReference type="GO" id="GO:0004519">
    <property type="term" value="F:endonuclease activity"/>
    <property type="evidence" value="ECO:0007669"/>
    <property type="project" value="UniProtKB-UniRule"/>
</dbReference>
<protein>
    <recommendedName>
        <fullName evidence="10">Endonuclease</fullName>
        <ecNumber evidence="10">3.1.30.-</ecNumber>
    </recommendedName>
</protein>
<keyword evidence="6 10" id="KW-0378">Hydrolase</keyword>
<sequence length="329" mass="35237">MRLPRALLRLAALLAPLLLAPLLLALPAAAATACPEHYADGEPPRIVRPQLARDVVELCFEAYAVLHSGVSRTGLAAAEHLTRDRLQAARRVSRENAFREEDRLPADQRARLSDYARSGFDRGHLAPAGDMPSRDSQAESFSLANMVPQAPASNRCLWEGIESAVRDLVMREGEAFVVTGPIFLGDTLRRLNGRVLVPTHLFKAVYLPGRGAAAYVAPNDASRDWRAVSLAELRDLAGIAAFPSLPDSAQAAAIALPEPRPHNIEGACERAVTTASSQPEARPRATPAPAPPAARPAPARVQTSTLTLIVAALFAVVAILLLLRALGRR</sequence>
<evidence type="ECO:0000256" key="2">
    <source>
        <dbReference type="ARBA" id="ARBA00010052"/>
    </source>
</evidence>
<evidence type="ECO:0000313" key="16">
    <source>
        <dbReference type="EMBL" id="MCK8785106.1"/>
    </source>
</evidence>
<dbReference type="GO" id="GO:0046872">
    <property type="term" value="F:metal ion binding"/>
    <property type="evidence" value="ECO:0007669"/>
    <property type="project" value="UniProtKB-KW"/>
</dbReference>
<evidence type="ECO:0000256" key="6">
    <source>
        <dbReference type="ARBA" id="ARBA00022801"/>
    </source>
</evidence>
<keyword evidence="5 10" id="KW-0255">Endonuclease</keyword>
<reference evidence="16" key="1">
    <citation type="submission" date="2022-04" db="EMBL/GenBank/DDBJ databases">
        <title>Roseomonas acroporae sp. nov., isolated from coral Acropora digitifera.</title>
        <authorList>
            <person name="Sun H."/>
        </authorList>
    </citation>
    <scope>NUCLEOTIDE SEQUENCE</scope>
    <source>
        <strain evidence="16">NAR14</strain>
    </source>
</reference>
<evidence type="ECO:0000256" key="5">
    <source>
        <dbReference type="ARBA" id="ARBA00022759"/>
    </source>
</evidence>
<evidence type="ECO:0000256" key="4">
    <source>
        <dbReference type="ARBA" id="ARBA00022723"/>
    </source>
</evidence>
<evidence type="ECO:0000259" key="14">
    <source>
        <dbReference type="SMART" id="SM00477"/>
    </source>
</evidence>
<dbReference type="EC" id="3.1.30.-" evidence="10"/>
<feature type="chain" id="PRO_5040853996" description="Endonuclease" evidence="13">
    <location>
        <begin position="31"/>
        <end position="329"/>
    </location>
</feature>
<dbReference type="InterPro" id="IPR020821">
    <property type="entry name" value="ENPP1-3/EXOG-like_nuc-like"/>
</dbReference>
<keyword evidence="12" id="KW-1133">Transmembrane helix</keyword>
<keyword evidence="13" id="KW-0732">Signal</keyword>
<evidence type="ECO:0000256" key="9">
    <source>
        <dbReference type="PIRSR" id="PIRSR640255-2"/>
    </source>
</evidence>
<dbReference type="PANTHER" id="PTHR13966:SF5">
    <property type="entry name" value="ENDONUCLEASE G, MITOCHONDRIAL"/>
    <property type="match status" value="1"/>
</dbReference>
<dbReference type="InterPro" id="IPR001604">
    <property type="entry name" value="Endo_G_ENPP1-like_dom"/>
</dbReference>
<evidence type="ECO:0000256" key="10">
    <source>
        <dbReference type="RuleBase" id="RU366055"/>
    </source>
</evidence>
<comment type="caution">
    <text evidence="16">The sequence shown here is derived from an EMBL/GenBank/DDBJ whole genome shotgun (WGS) entry which is preliminary data.</text>
</comment>
<keyword evidence="17" id="KW-1185">Reference proteome</keyword>
<organism evidence="16 17">
    <name type="scientific">Roseomonas acroporae</name>
    <dbReference type="NCBI Taxonomy" id="2937791"/>
    <lineage>
        <taxon>Bacteria</taxon>
        <taxon>Pseudomonadati</taxon>
        <taxon>Pseudomonadota</taxon>
        <taxon>Alphaproteobacteria</taxon>
        <taxon>Acetobacterales</taxon>
        <taxon>Roseomonadaceae</taxon>
        <taxon>Roseomonas</taxon>
    </lineage>
</organism>
<feature type="active site" description="Proton acceptor" evidence="8">
    <location>
        <position position="124"/>
    </location>
</feature>
<feature type="binding site" evidence="9">
    <location>
        <position position="154"/>
    </location>
    <ligand>
        <name>Mg(2+)</name>
        <dbReference type="ChEBI" id="CHEBI:18420"/>
        <note>catalytic</note>
    </ligand>
</feature>
<keyword evidence="3 10" id="KW-0540">Nuclease</keyword>
<feature type="signal peptide" evidence="13">
    <location>
        <begin position="1"/>
        <end position="30"/>
    </location>
</feature>
<evidence type="ECO:0000256" key="3">
    <source>
        <dbReference type="ARBA" id="ARBA00022722"/>
    </source>
</evidence>
<dbReference type="SMART" id="SM00477">
    <property type="entry name" value="NUC"/>
    <property type="match status" value="1"/>
</dbReference>
<gene>
    <name evidence="16" type="ORF">M0638_11995</name>
</gene>
<feature type="transmembrane region" description="Helical" evidence="12">
    <location>
        <begin position="306"/>
        <end position="326"/>
    </location>
</feature>
<dbReference type="InterPro" id="IPR044929">
    <property type="entry name" value="DNA/RNA_non-sp_Endonuclease_sf"/>
</dbReference>